<organism evidence="3 4">
    <name type="scientific">Hericium alpestre</name>
    <dbReference type="NCBI Taxonomy" id="135208"/>
    <lineage>
        <taxon>Eukaryota</taxon>
        <taxon>Fungi</taxon>
        <taxon>Dikarya</taxon>
        <taxon>Basidiomycota</taxon>
        <taxon>Agaricomycotina</taxon>
        <taxon>Agaricomycetes</taxon>
        <taxon>Russulales</taxon>
        <taxon>Hericiaceae</taxon>
        <taxon>Hericium</taxon>
    </lineage>
</organism>
<reference evidence="3 4" key="1">
    <citation type="submission" date="2019-02" db="EMBL/GenBank/DDBJ databases">
        <title>Genome sequencing of the rare red list fungi Hericium alpestre (H. flagellum).</title>
        <authorList>
            <person name="Buettner E."/>
            <person name="Kellner H."/>
        </authorList>
    </citation>
    <scope>NUCLEOTIDE SEQUENCE [LARGE SCALE GENOMIC DNA]</scope>
    <source>
        <strain evidence="3 4">DSM 108284</strain>
    </source>
</reference>
<evidence type="ECO:0000256" key="1">
    <source>
        <dbReference type="ARBA" id="ARBA00023172"/>
    </source>
</evidence>
<feature type="region of interest" description="Disordered" evidence="2">
    <location>
        <begin position="524"/>
        <end position="588"/>
    </location>
</feature>
<dbReference type="InterPro" id="IPR013762">
    <property type="entry name" value="Integrase-like_cat_sf"/>
</dbReference>
<sequence>MAGSYSSSAFTNYISGIHAWHTIHNLPWPENTPLADAVQRAATAVVPDTSAKPKRLPIRLLHLQLLRSQLDLTTSLDAAVWACATSLFYGVARLGELTTRSLKRKDFNPNKHVTPARVSTDQNRQHESVTVIFIPTTKRDRDGEEIYWAKQDHDSDPEFALANHFRINKPGPREHLFTHTVKNKRRVLSAGCFTARIDRAFQGTDSERFSGHSFRIGGTLEYLLRDVPFEAMKIKGRWSSDAFHLYLRKHAQILCSYMQPRSRVHTAMAEITSTAAAVEADEAAAAEAEAQIQAAADAEALEREKEAELERQEAEKKKPKAARINFATRVPDRLTPRPSAFILQKLRNHEYIELWHFSIEGCKDALANHMLSNQDTWGFETNTSGSVLLRPIGSLQSSKNVVPDANLTWEQMSLAKNCLMKEIRRTGTWSEEHIGDLSNFFVNIECHDTRGDTNGPEVLLQYMAQVRREWHDDLRNPDPNHQAFTIGEINEELLADIHRRYLQEKQAKQIARFDHEFARDREASLCHSRDREHDRRDRDYHNAPPADPTAYAPAAPPSSGTARLRDARVARTVTSSTPGKKSSASTGSVLAVAPPATPAATNAPAAAKDPTARVLAVLRRRSKPCTPYHADAWLRALTDTGLLSKFPLVHNGLSSGFIIGIPKIVHTNAPLNSPSLLEHASEFSRIVNLEFEKGRYLGPFSSSEITSLLGPFQTSPLSLAPKPHNPAKLRLIQNFSHPHSPTPTHSSINSHIDSDDFPCTWSTFTVICLLISRLPPGSQAAVRDVSEAYRTVPLHPSQWAGVVVRLLEELFAIDTNAAFGARPNAGIYGYLQDAGVDILRFKGLGPISKWVDDHIFIRILREHITEYNRHRHELCDHVIANGGQHKTGSRIWYGGNVLPDGRTEEFDEDMTFPVQDLSQTSERSPEDARYSCCMADIDRESEILGIPWQLEKDIPFSNEFQFTGFVWNISARTVALPTTKAEKYLSAIRQWQESRTHDLHEVQKLHGKLLHACAVFPRGRAYLTRLEIMLGNFGTTPFKRITPPNGTQDDIDWWAHALQHESLRRCIPGPVDVLEVNAFSDASSGFGIGIVLGNRWRAWRLIPGWNKNSEQRDIGWAEAIGFELLVLAVLSLHKSRRPEEAFHFKVYGDNRGIVEGWWNGRSRNHAVNSVFRRLHSTLESENAHVYTRYVPSASNPADDPSRGRYPHGQPLLPRFVIPEALRELVFDCTEPVSTAERRARHRNPYPQFNPKRARSTSHERRAALRFDSERRAEEARFERD</sequence>
<dbReference type="SUPFAM" id="SSF56349">
    <property type="entry name" value="DNA breaking-rejoining enzymes"/>
    <property type="match status" value="1"/>
</dbReference>
<protein>
    <submittedName>
        <fullName evidence="3">Uncharacterized protein</fullName>
    </submittedName>
</protein>
<dbReference type="STRING" id="135208.A0A4Y9ZIH9"/>
<dbReference type="InterPro" id="IPR052055">
    <property type="entry name" value="Hepadnavirus_pol/RT"/>
</dbReference>
<feature type="compositionally biased region" description="Basic and acidic residues" evidence="2">
    <location>
        <begin position="300"/>
        <end position="316"/>
    </location>
</feature>
<evidence type="ECO:0000256" key="2">
    <source>
        <dbReference type="SAM" id="MobiDB-lite"/>
    </source>
</evidence>
<name>A0A4Y9ZIH9_9AGAM</name>
<proteinExistence type="predicted"/>
<dbReference type="Proteomes" id="UP000298061">
    <property type="component" value="Unassembled WGS sequence"/>
</dbReference>
<dbReference type="InterPro" id="IPR011010">
    <property type="entry name" value="DNA_brk_join_enz"/>
</dbReference>
<feature type="region of interest" description="Disordered" evidence="2">
    <location>
        <begin position="1233"/>
        <end position="1280"/>
    </location>
</feature>
<accession>A0A4Y9ZIH9</accession>
<feature type="compositionally biased region" description="Polar residues" evidence="2">
    <location>
        <begin position="572"/>
        <end position="588"/>
    </location>
</feature>
<gene>
    <name evidence="3" type="ORF">EWM64_g9540</name>
</gene>
<feature type="region of interest" description="Disordered" evidence="2">
    <location>
        <begin position="297"/>
        <end position="320"/>
    </location>
</feature>
<evidence type="ECO:0000313" key="3">
    <source>
        <dbReference type="EMBL" id="TFY74472.1"/>
    </source>
</evidence>
<dbReference type="PANTHER" id="PTHR33050">
    <property type="entry name" value="REVERSE TRANSCRIPTASE DOMAIN-CONTAINING PROTEIN"/>
    <property type="match status" value="1"/>
</dbReference>
<feature type="compositionally biased region" description="Basic and acidic residues" evidence="2">
    <location>
        <begin position="1256"/>
        <end position="1280"/>
    </location>
</feature>
<dbReference type="EMBL" id="SFCI01002061">
    <property type="protein sequence ID" value="TFY74472.1"/>
    <property type="molecule type" value="Genomic_DNA"/>
</dbReference>
<dbReference type="AlphaFoldDB" id="A0A4Y9ZIH9"/>
<keyword evidence="1" id="KW-0233">DNA recombination</keyword>
<dbReference type="OrthoDB" id="3267267at2759"/>
<dbReference type="PANTHER" id="PTHR33050:SF7">
    <property type="entry name" value="RIBONUCLEASE H"/>
    <property type="match status" value="1"/>
</dbReference>
<comment type="caution">
    <text evidence="3">The sequence shown here is derived from an EMBL/GenBank/DDBJ whole genome shotgun (WGS) entry which is preliminary data.</text>
</comment>
<dbReference type="GO" id="GO:0006310">
    <property type="term" value="P:DNA recombination"/>
    <property type="evidence" value="ECO:0007669"/>
    <property type="project" value="UniProtKB-KW"/>
</dbReference>
<evidence type="ECO:0000313" key="4">
    <source>
        <dbReference type="Proteomes" id="UP000298061"/>
    </source>
</evidence>
<dbReference type="GO" id="GO:0003677">
    <property type="term" value="F:DNA binding"/>
    <property type="evidence" value="ECO:0007669"/>
    <property type="project" value="InterPro"/>
</dbReference>
<dbReference type="Gene3D" id="1.10.443.10">
    <property type="entry name" value="Intergrase catalytic core"/>
    <property type="match status" value="1"/>
</dbReference>
<dbReference type="GO" id="GO:0015074">
    <property type="term" value="P:DNA integration"/>
    <property type="evidence" value="ECO:0007669"/>
    <property type="project" value="InterPro"/>
</dbReference>
<keyword evidence="4" id="KW-1185">Reference proteome</keyword>
<feature type="compositionally biased region" description="Basic and acidic residues" evidence="2">
    <location>
        <begin position="524"/>
        <end position="541"/>
    </location>
</feature>